<dbReference type="Proteomes" id="UP000239203">
    <property type="component" value="Unassembled WGS sequence"/>
</dbReference>
<dbReference type="SUPFAM" id="SSF53474">
    <property type="entry name" value="alpha/beta-Hydrolases"/>
    <property type="match status" value="1"/>
</dbReference>
<dbReference type="Pfam" id="PF00975">
    <property type="entry name" value="Thioesterase"/>
    <property type="match status" value="1"/>
</dbReference>
<dbReference type="RefSeq" id="WP_146107890.1">
    <property type="nucleotide sequence ID" value="NZ_CP154825.1"/>
</dbReference>
<gene>
    <name evidence="3" type="ORF">CLV40_101374</name>
</gene>
<reference evidence="3 4" key="1">
    <citation type="submission" date="2018-02" db="EMBL/GenBank/DDBJ databases">
        <title>Genomic Encyclopedia of Archaeal and Bacterial Type Strains, Phase II (KMG-II): from individual species to whole genera.</title>
        <authorList>
            <person name="Goeker M."/>
        </authorList>
    </citation>
    <scope>NUCLEOTIDE SEQUENCE [LARGE SCALE GENOMIC DNA]</scope>
    <source>
        <strain evidence="3 4">YU 961-1</strain>
    </source>
</reference>
<evidence type="ECO:0000256" key="1">
    <source>
        <dbReference type="ARBA" id="ARBA00007169"/>
    </source>
</evidence>
<organism evidence="3 4">
    <name type="scientific">Actinokineospora auranticolor</name>
    <dbReference type="NCBI Taxonomy" id="155976"/>
    <lineage>
        <taxon>Bacteria</taxon>
        <taxon>Bacillati</taxon>
        <taxon>Actinomycetota</taxon>
        <taxon>Actinomycetes</taxon>
        <taxon>Pseudonocardiales</taxon>
        <taxon>Pseudonocardiaceae</taxon>
        <taxon>Actinokineospora</taxon>
    </lineage>
</organism>
<dbReference type="InterPro" id="IPR012223">
    <property type="entry name" value="TEII"/>
</dbReference>
<dbReference type="GO" id="GO:0008610">
    <property type="term" value="P:lipid biosynthetic process"/>
    <property type="evidence" value="ECO:0007669"/>
    <property type="project" value="TreeGrafter"/>
</dbReference>
<evidence type="ECO:0000313" key="4">
    <source>
        <dbReference type="Proteomes" id="UP000239203"/>
    </source>
</evidence>
<evidence type="ECO:0000259" key="2">
    <source>
        <dbReference type="Pfam" id="PF00975"/>
    </source>
</evidence>
<dbReference type="PANTHER" id="PTHR11487:SF0">
    <property type="entry name" value="S-ACYL FATTY ACID SYNTHASE THIOESTERASE, MEDIUM CHAIN"/>
    <property type="match status" value="1"/>
</dbReference>
<dbReference type="InterPro" id="IPR029058">
    <property type="entry name" value="AB_hydrolase_fold"/>
</dbReference>
<accession>A0A2S6H134</accession>
<dbReference type="PANTHER" id="PTHR11487">
    <property type="entry name" value="THIOESTERASE"/>
    <property type="match status" value="1"/>
</dbReference>
<protein>
    <submittedName>
        <fullName evidence="3">Surfactin synthase thioesterase subunit</fullName>
    </submittedName>
</protein>
<keyword evidence="4" id="KW-1185">Reference proteome</keyword>
<feature type="domain" description="Thioesterase" evidence="2">
    <location>
        <begin position="32"/>
        <end position="252"/>
    </location>
</feature>
<dbReference type="InterPro" id="IPR001031">
    <property type="entry name" value="Thioesterase"/>
</dbReference>
<dbReference type="EMBL" id="PTIX01000001">
    <property type="protein sequence ID" value="PPK71185.1"/>
    <property type="molecule type" value="Genomic_DNA"/>
</dbReference>
<dbReference type="OrthoDB" id="4169718at2"/>
<name>A0A2S6H134_9PSEU</name>
<comment type="similarity">
    <text evidence="1">Belongs to the thioesterase family.</text>
</comment>
<dbReference type="Gene3D" id="3.40.50.1820">
    <property type="entry name" value="alpha/beta hydrolase"/>
    <property type="match status" value="1"/>
</dbReference>
<comment type="caution">
    <text evidence="3">The sequence shown here is derived from an EMBL/GenBank/DDBJ whole genome shotgun (WGS) entry which is preliminary data.</text>
</comment>
<dbReference type="AlphaFoldDB" id="A0A2S6H134"/>
<proteinExistence type="inferred from homology"/>
<sequence length="255" mass="28462">MHRADTLGDLDWRVCVPGTPWVGRAPARGILLLCFPGAGKGSVMYHRWQEEGLDPLAVRLPGRESRFGEPAATEVAELADEAAEALFPLADRPFAIFGHSMGALVGFEVARRLAARGRPPRRLFVSAGPAPHLPSPHRLRARGLSDEELLAAARRAFDSIADAVPEDRRLLGPLLRPLRADLAMVERYRHCPTPPMSFPITAFAGREDSYTPVDEIREWRVQTSADFRLRVFPGGHFYLDECRRELLRDIRSDLV</sequence>
<evidence type="ECO:0000313" key="3">
    <source>
        <dbReference type="EMBL" id="PPK71185.1"/>
    </source>
</evidence>